<evidence type="ECO:0000256" key="2">
    <source>
        <dbReference type="ARBA" id="ARBA00022679"/>
    </source>
</evidence>
<dbReference type="PANTHER" id="PTHR43861">
    <property type="entry name" value="TRANS-ACONITATE 2-METHYLTRANSFERASE-RELATED"/>
    <property type="match status" value="1"/>
</dbReference>
<dbReference type="OrthoDB" id="5565939at2"/>
<evidence type="ECO:0000313" key="5">
    <source>
        <dbReference type="Proteomes" id="UP000308707"/>
    </source>
</evidence>
<accession>A0A4U5JME2</accession>
<dbReference type="GO" id="GO:0008168">
    <property type="term" value="F:methyltransferase activity"/>
    <property type="evidence" value="ECO:0007669"/>
    <property type="project" value="UniProtKB-KW"/>
</dbReference>
<dbReference type="AlphaFoldDB" id="A0A4U5JME2"/>
<organism evidence="4 5">
    <name type="scientific">Luteimonas gilva</name>
    <dbReference type="NCBI Taxonomy" id="2572684"/>
    <lineage>
        <taxon>Bacteria</taxon>
        <taxon>Pseudomonadati</taxon>
        <taxon>Pseudomonadota</taxon>
        <taxon>Gammaproteobacteria</taxon>
        <taxon>Lysobacterales</taxon>
        <taxon>Lysobacteraceae</taxon>
        <taxon>Luteimonas</taxon>
    </lineage>
</organism>
<dbReference type="Gene3D" id="3.40.50.150">
    <property type="entry name" value="Vaccinia Virus protein VP39"/>
    <property type="match status" value="1"/>
</dbReference>
<evidence type="ECO:0000259" key="3">
    <source>
        <dbReference type="Pfam" id="PF13649"/>
    </source>
</evidence>
<reference evidence="4 5" key="1">
    <citation type="submission" date="2019-04" db="EMBL/GenBank/DDBJ databases">
        <title>Reference strain of H23.</title>
        <authorList>
            <person name="Luo X."/>
        </authorList>
    </citation>
    <scope>NUCLEOTIDE SEQUENCE [LARGE SCALE GENOMIC DNA]</scope>
    <source>
        <strain evidence="4 5">H23</strain>
    </source>
</reference>
<feature type="domain" description="Methyltransferase" evidence="3">
    <location>
        <begin position="59"/>
        <end position="152"/>
    </location>
</feature>
<dbReference type="InterPro" id="IPR029063">
    <property type="entry name" value="SAM-dependent_MTases_sf"/>
</dbReference>
<dbReference type="Proteomes" id="UP000308707">
    <property type="component" value="Unassembled WGS sequence"/>
</dbReference>
<dbReference type="RefSeq" id="WP_137267820.1">
    <property type="nucleotide sequence ID" value="NZ_SZUA01000003.1"/>
</dbReference>
<evidence type="ECO:0000256" key="1">
    <source>
        <dbReference type="ARBA" id="ARBA00022603"/>
    </source>
</evidence>
<gene>
    <name evidence="4" type="ORF">FCE95_14815</name>
</gene>
<proteinExistence type="predicted"/>
<dbReference type="EMBL" id="SZUA01000003">
    <property type="protein sequence ID" value="TKR29418.1"/>
    <property type="molecule type" value="Genomic_DNA"/>
</dbReference>
<keyword evidence="2 4" id="KW-0808">Transferase</keyword>
<name>A0A4U5JME2_9GAMM</name>
<dbReference type="Pfam" id="PF13649">
    <property type="entry name" value="Methyltransf_25"/>
    <property type="match status" value="1"/>
</dbReference>
<comment type="caution">
    <text evidence="4">The sequence shown here is derived from an EMBL/GenBank/DDBJ whole genome shotgun (WGS) entry which is preliminary data.</text>
</comment>
<keyword evidence="5" id="KW-1185">Reference proteome</keyword>
<dbReference type="SUPFAM" id="SSF53335">
    <property type="entry name" value="S-adenosyl-L-methionine-dependent methyltransferases"/>
    <property type="match status" value="1"/>
</dbReference>
<dbReference type="GO" id="GO:0032259">
    <property type="term" value="P:methylation"/>
    <property type="evidence" value="ECO:0007669"/>
    <property type="project" value="UniProtKB-KW"/>
</dbReference>
<protein>
    <submittedName>
        <fullName evidence="4">Class I SAM-dependent methyltransferase</fullName>
    </submittedName>
</protein>
<dbReference type="InterPro" id="IPR041698">
    <property type="entry name" value="Methyltransf_25"/>
</dbReference>
<evidence type="ECO:0000313" key="4">
    <source>
        <dbReference type="EMBL" id="TKR29418.1"/>
    </source>
</evidence>
<keyword evidence="1 4" id="KW-0489">Methyltransferase</keyword>
<dbReference type="CDD" id="cd02440">
    <property type="entry name" value="AdoMet_MTases"/>
    <property type="match status" value="1"/>
</dbReference>
<sequence length="230" mass="25323">MNVSQPFARRQADSIARAFLPLRWWGNRYDYYYTREKLASDPLYPGVLQALRGTDAPLLDLGCGLGLLAHALARDGQALAYYGVDNDAPKIERGRRAAERSGLANARFEVVDLANELPAHRGSVAILDVLQYLPQTAQQRLLDAAVAMLTPGAKLVIRAALDDGGRRGSATRLTDRFAHLVGWMQSAPAHYPTEAGLRRSLEDAGLSVEFAPLYGNTPFNHWLIVAKREN</sequence>
<dbReference type="PANTHER" id="PTHR43861:SF1">
    <property type="entry name" value="TRANS-ACONITATE 2-METHYLTRANSFERASE"/>
    <property type="match status" value="1"/>
</dbReference>